<protein>
    <submittedName>
        <fullName evidence="1">Uncharacterized protein</fullName>
    </submittedName>
</protein>
<dbReference type="RefSeq" id="WP_127649994.1">
    <property type="nucleotide sequence ID" value="NZ_MKWS01000009.1"/>
</dbReference>
<dbReference type="Proteomes" id="UP000288002">
    <property type="component" value="Unassembled WGS sequence"/>
</dbReference>
<accession>A0AA94EMX0</accession>
<sequence length="74" mass="8233">MFNFLVMIKEGETVALLTDGGYNVTFMNSDRRTSVRGTVSVEDDSQRVSVCRHIHNEKHIGAAANQFDGVAYIL</sequence>
<dbReference type="AlphaFoldDB" id="A0AA94EMX0"/>
<evidence type="ECO:0000313" key="1">
    <source>
        <dbReference type="EMBL" id="RVD77049.1"/>
    </source>
</evidence>
<dbReference type="EMBL" id="MKWS01000009">
    <property type="protein sequence ID" value="RVD77049.1"/>
    <property type="molecule type" value="Genomic_DNA"/>
</dbReference>
<gene>
    <name evidence="1" type="ORF">A9HBioS_3072</name>
</gene>
<evidence type="ECO:0000313" key="2">
    <source>
        <dbReference type="Proteomes" id="UP000288002"/>
    </source>
</evidence>
<reference evidence="1 2" key="1">
    <citation type="submission" date="2016-10" db="EMBL/GenBank/DDBJ databases">
        <title>Search of new enzymes for the oxidation of sulfur compounds.</title>
        <authorList>
            <person name="Novo A."/>
            <person name="Moreira I.S."/>
            <person name="Castro P.M."/>
        </authorList>
    </citation>
    <scope>NUCLEOTIDE SEQUENCE [LARGE SCALE GENOMIC DNA]</scope>
    <source>
        <strain evidence="1 2">A9</strain>
    </source>
</reference>
<proteinExistence type="predicted"/>
<name>A0AA94EMX0_9PSED</name>
<comment type="caution">
    <text evidence="1">The sequence shown here is derived from an EMBL/GenBank/DDBJ whole genome shotgun (WGS) entry which is preliminary data.</text>
</comment>
<organism evidence="1 2">
    <name type="scientific">Pseudomonas koreensis</name>
    <dbReference type="NCBI Taxonomy" id="198620"/>
    <lineage>
        <taxon>Bacteria</taxon>
        <taxon>Pseudomonadati</taxon>
        <taxon>Pseudomonadota</taxon>
        <taxon>Gammaproteobacteria</taxon>
        <taxon>Pseudomonadales</taxon>
        <taxon>Pseudomonadaceae</taxon>
        <taxon>Pseudomonas</taxon>
    </lineage>
</organism>